<dbReference type="InterPro" id="IPR003578">
    <property type="entry name" value="Small_GTPase_Rho"/>
</dbReference>
<dbReference type="SMART" id="SM00175">
    <property type="entry name" value="RAB"/>
    <property type="match status" value="1"/>
</dbReference>
<dbReference type="Proteomes" id="UP000683925">
    <property type="component" value="Unassembled WGS sequence"/>
</dbReference>
<dbReference type="GO" id="GO:0007264">
    <property type="term" value="P:small GTPase-mediated signal transduction"/>
    <property type="evidence" value="ECO:0007669"/>
    <property type="project" value="InterPro"/>
</dbReference>
<dbReference type="EMBL" id="CAJJDP010000157">
    <property type="protein sequence ID" value="CAD8211632.1"/>
    <property type="molecule type" value="Genomic_DNA"/>
</dbReference>
<dbReference type="PROSITE" id="PS51421">
    <property type="entry name" value="RAS"/>
    <property type="match status" value="1"/>
</dbReference>
<evidence type="ECO:0000256" key="2">
    <source>
        <dbReference type="ARBA" id="ARBA00023134"/>
    </source>
</evidence>
<dbReference type="GO" id="GO:0005525">
    <property type="term" value="F:GTP binding"/>
    <property type="evidence" value="ECO:0007669"/>
    <property type="project" value="UniProtKB-KW"/>
</dbReference>
<sequence length="256" mass="29981">MSEKNSISIKLVALGDSGVGKHEILLSYIKDQLTQDFVPQVFDNFTIQIAFEGKNVNLSLWDTAGQEKYNKLRQLNYGMADIFLIIFSVIDQESFQSAITKWYQDLETPEFKQVPKIFVGNNKEMRNQANPNHVQYEALNLKQINYNISIWNVRHKHKKVLKRFLTQQLEMQLKAKDSILRMPQVKIKKMIEKKSAQYFEFIYVSIQQFKLIFIIFSTSDHFQCIIQTYQKQTVIFPLQSIAAGFDSEYLQTLTLD</sequence>
<dbReference type="InterPro" id="IPR005225">
    <property type="entry name" value="Small_GTP-bd"/>
</dbReference>
<protein>
    <submittedName>
        <fullName evidence="3">Uncharacterized protein</fullName>
    </submittedName>
</protein>
<dbReference type="FunFam" id="3.40.50.300:FF:001447">
    <property type="entry name" value="Ras-related protein Rab-1B"/>
    <property type="match status" value="1"/>
</dbReference>
<dbReference type="InterPro" id="IPR001806">
    <property type="entry name" value="Small_GTPase"/>
</dbReference>
<dbReference type="NCBIfam" id="TIGR00231">
    <property type="entry name" value="small_GTP"/>
    <property type="match status" value="1"/>
</dbReference>
<organism evidence="3 4">
    <name type="scientific">Paramecium octaurelia</name>
    <dbReference type="NCBI Taxonomy" id="43137"/>
    <lineage>
        <taxon>Eukaryota</taxon>
        <taxon>Sar</taxon>
        <taxon>Alveolata</taxon>
        <taxon>Ciliophora</taxon>
        <taxon>Intramacronucleata</taxon>
        <taxon>Oligohymenophorea</taxon>
        <taxon>Peniculida</taxon>
        <taxon>Parameciidae</taxon>
        <taxon>Paramecium</taxon>
    </lineage>
</organism>
<keyword evidence="1" id="KW-0547">Nucleotide-binding</keyword>
<dbReference type="OrthoDB" id="8830751at2759"/>
<proteinExistence type="predicted"/>
<reference evidence="3" key="1">
    <citation type="submission" date="2021-01" db="EMBL/GenBank/DDBJ databases">
        <authorList>
            <consortium name="Genoscope - CEA"/>
            <person name="William W."/>
        </authorList>
    </citation>
    <scope>NUCLEOTIDE SEQUENCE</scope>
</reference>
<evidence type="ECO:0000313" key="3">
    <source>
        <dbReference type="EMBL" id="CAD8211632.1"/>
    </source>
</evidence>
<dbReference type="Pfam" id="PF00071">
    <property type="entry name" value="Ras"/>
    <property type="match status" value="1"/>
</dbReference>
<keyword evidence="4" id="KW-1185">Reference proteome</keyword>
<dbReference type="SMART" id="SM00174">
    <property type="entry name" value="RHO"/>
    <property type="match status" value="1"/>
</dbReference>
<dbReference type="PROSITE" id="PS51419">
    <property type="entry name" value="RAB"/>
    <property type="match status" value="1"/>
</dbReference>
<dbReference type="AlphaFoldDB" id="A0A8S1YJA0"/>
<dbReference type="PANTHER" id="PTHR24072">
    <property type="entry name" value="RHO FAMILY GTPASE"/>
    <property type="match status" value="1"/>
</dbReference>
<dbReference type="CDD" id="cd00157">
    <property type="entry name" value="Rho"/>
    <property type="match status" value="1"/>
</dbReference>
<keyword evidence="2" id="KW-0342">GTP-binding</keyword>
<evidence type="ECO:0000256" key="1">
    <source>
        <dbReference type="ARBA" id="ARBA00022741"/>
    </source>
</evidence>
<accession>A0A8S1YJA0</accession>
<dbReference type="PROSITE" id="PS51420">
    <property type="entry name" value="RHO"/>
    <property type="match status" value="1"/>
</dbReference>
<dbReference type="GO" id="GO:0003924">
    <property type="term" value="F:GTPase activity"/>
    <property type="evidence" value="ECO:0007669"/>
    <property type="project" value="InterPro"/>
</dbReference>
<dbReference type="SMART" id="SM00173">
    <property type="entry name" value="RAS"/>
    <property type="match status" value="1"/>
</dbReference>
<name>A0A8S1YJA0_PAROT</name>
<gene>
    <name evidence="3" type="ORF">POCTA_138.1.T1550015</name>
</gene>
<comment type="caution">
    <text evidence="3">The sequence shown here is derived from an EMBL/GenBank/DDBJ whole genome shotgun (WGS) entry which is preliminary data.</text>
</comment>
<evidence type="ECO:0000313" key="4">
    <source>
        <dbReference type="Proteomes" id="UP000683925"/>
    </source>
</evidence>